<dbReference type="Pfam" id="PF04134">
    <property type="entry name" value="DCC1-like"/>
    <property type="match status" value="1"/>
</dbReference>
<organism evidence="1 2">
    <name type="scientific">Prochlorococcus marinus (strain MIT 9211)</name>
    <dbReference type="NCBI Taxonomy" id="93059"/>
    <lineage>
        <taxon>Bacteria</taxon>
        <taxon>Bacillati</taxon>
        <taxon>Cyanobacteriota</taxon>
        <taxon>Cyanophyceae</taxon>
        <taxon>Synechococcales</taxon>
        <taxon>Prochlorococcaceae</taxon>
        <taxon>Prochlorococcus</taxon>
    </lineage>
</organism>
<evidence type="ECO:0000313" key="2">
    <source>
        <dbReference type="Proteomes" id="UP000000788"/>
    </source>
</evidence>
<name>A9BBA8_PROM4</name>
<dbReference type="GO" id="GO:0015035">
    <property type="term" value="F:protein-disulfide reductase activity"/>
    <property type="evidence" value="ECO:0007669"/>
    <property type="project" value="InterPro"/>
</dbReference>
<dbReference type="eggNOG" id="COG3011">
    <property type="taxonomic scope" value="Bacteria"/>
</dbReference>
<dbReference type="InterPro" id="IPR007263">
    <property type="entry name" value="DCC1-like"/>
</dbReference>
<reference evidence="1 2" key="1">
    <citation type="journal article" date="2007" name="PLoS Genet.">
        <title>Patterns and implications of gene gain and loss in the evolution of Prochlorococcus.</title>
        <authorList>
            <person name="Kettler G.C."/>
            <person name="Martiny A.C."/>
            <person name="Huang K."/>
            <person name="Zucker J."/>
            <person name="Coleman M.L."/>
            <person name="Rodrigue S."/>
            <person name="Chen F."/>
            <person name="Lapidus A."/>
            <person name="Ferriera S."/>
            <person name="Johnson J."/>
            <person name="Steglich C."/>
            <person name="Church G.M."/>
            <person name="Richardson P."/>
            <person name="Chisholm S.W."/>
        </authorList>
    </citation>
    <scope>NUCLEOTIDE SEQUENCE [LARGE SCALE GENOMIC DNA]</scope>
    <source>
        <strain evidence="2">MIT 9211</strain>
    </source>
</reference>
<dbReference type="EMBL" id="CP000878">
    <property type="protein sequence ID" value="ABX09120.1"/>
    <property type="molecule type" value="Genomic_DNA"/>
</dbReference>
<dbReference type="AlphaFoldDB" id="A9BBA8"/>
<proteinExistence type="predicted"/>
<dbReference type="PANTHER" id="PTHR34290">
    <property type="entry name" value="SI:CH73-390P7.2"/>
    <property type="match status" value="1"/>
</dbReference>
<dbReference type="OrthoDB" id="5294764at2"/>
<dbReference type="KEGG" id="pmj:P9211_11891"/>
<dbReference type="Proteomes" id="UP000000788">
    <property type="component" value="Chromosome"/>
</dbReference>
<dbReference type="RefSeq" id="WP_012195741.1">
    <property type="nucleotide sequence ID" value="NC_009976.1"/>
</dbReference>
<dbReference type="STRING" id="93059.P9211_11891"/>
<accession>A9BBA8</accession>
<dbReference type="InterPro" id="IPR044691">
    <property type="entry name" value="DCC1_Trx"/>
</dbReference>
<gene>
    <name evidence="1" type="ordered locus">P9211_11891</name>
</gene>
<dbReference type="HOGENOM" id="CLU_086500_2_0_3"/>
<sequence length="134" mass="16079">MANSKLTLLFDGSCPFCTREVAFLRLKDKNNKLKFIDIDSREYNPDEFSGITYKEAMTRIHGIKSDGKVLRDLDVFREAYKLVGLSWVYEPTKWPLFRQFAQICYWQWARWRLLLTNRPPLEELCKFRENIFNN</sequence>
<evidence type="ECO:0000313" key="1">
    <source>
        <dbReference type="EMBL" id="ABX09120.1"/>
    </source>
</evidence>
<dbReference type="PANTHER" id="PTHR34290:SF2">
    <property type="entry name" value="OS04G0668800 PROTEIN"/>
    <property type="match status" value="1"/>
</dbReference>
<protein>
    <submittedName>
        <fullName evidence="1">Uncharacterized protein conserved in bacteria</fullName>
    </submittedName>
</protein>
<keyword evidence="2" id="KW-1185">Reference proteome</keyword>